<evidence type="ECO:0000313" key="2">
    <source>
        <dbReference type="EMBL" id="SFX65695.1"/>
    </source>
</evidence>
<evidence type="ECO:0000313" key="4">
    <source>
        <dbReference type="Proteomes" id="UP000182489"/>
    </source>
</evidence>
<name>A0A031GDA5_9BURK</name>
<keyword evidence="6" id="KW-1185">Reference proteome</keyword>
<reference evidence="1 6" key="3">
    <citation type="submission" date="2023-08" db="EMBL/GenBank/DDBJ databases">
        <title>Draft genome sequence of Janthinobacterium lividum.</title>
        <authorList>
            <person name="Chun B.H."/>
            <person name="Lee Y."/>
        </authorList>
    </citation>
    <scope>NUCLEOTIDE SEQUENCE [LARGE SCALE GENOMIC DNA]</scope>
    <source>
        <strain evidence="1 6">AMJK</strain>
    </source>
</reference>
<proteinExistence type="predicted"/>
<protein>
    <submittedName>
        <fullName evidence="2">Uncharacterized protein</fullName>
    </submittedName>
</protein>
<dbReference type="OrthoDB" id="8706626at2"/>
<dbReference type="Proteomes" id="UP000305681">
    <property type="component" value="Unassembled WGS sequence"/>
</dbReference>
<organism evidence="2 4">
    <name type="scientific">Janthinobacterium lividum</name>
    <dbReference type="NCBI Taxonomy" id="29581"/>
    <lineage>
        <taxon>Bacteria</taxon>
        <taxon>Pseudomonadati</taxon>
        <taxon>Pseudomonadota</taxon>
        <taxon>Betaproteobacteria</taxon>
        <taxon>Burkholderiales</taxon>
        <taxon>Oxalobacteraceae</taxon>
        <taxon>Janthinobacterium</taxon>
    </lineage>
</organism>
<dbReference type="EMBL" id="VDGE01000002">
    <property type="protein sequence ID" value="TNC77457.1"/>
    <property type="molecule type" value="Genomic_DNA"/>
</dbReference>
<evidence type="ECO:0000313" key="1">
    <source>
        <dbReference type="EMBL" id="MDQ4627868.1"/>
    </source>
</evidence>
<reference evidence="3 5" key="2">
    <citation type="submission" date="2019-06" db="EMBL/GenBank/DDBJ databases">
        <title>Genome sequence of Janthinobacterium lividum UCD_MED1.</title>
        <authorList>
            <person name="De Leon M.E."/>
            <person name="Jospin G."/>
        </authorList>
    </citation>
    <scope>NUCLEOTIDE SEQUENCE [LARGE SCALE GENOMIC DNA]</scope>
    <source>
        <strain evidence="3 5">UCD_MED1</strain>
    </source>
</reference>
<dbReference type="AlphaFoldDB" id="A0A031GDA5"/>
<dbReference type="Proteomes" id="UP001237592">
    <property type="component" value="Unassembled WGS sequence"/>
</dbReference>
<reference evidence="2 4" key="1">
    <citation type="submission" date="2016-11" db="EMBL/GenBank/DDBJ databases">
        <authorList>
            <person name="Varghese N."/>
            <person name="Submissions S."/>
        </authorList>
    </citation>
    <scope>NUCLEOTIDE SEQUENCE [LARGE SCALE GENOMIC DNA]</scope>
    <source>
        <strain evidence="2 4">NFR18</strain>
    </source>
</reference>
<comment type="caution">
    <text evidence="2">The sequence shown here is derived from an EMBL/GenBank/DDBJ whole genome shotgun (WGS) entry which is preliminary data.</text>
</comment>
<evidence type="ECO:0000313" key="6">
    <source>
        <dbReference type="Proteomes" id="UP001237592"/>
    </source>
</evidence>
<dbReference type="RefSeq" id="WP_034759823.1">
    <property type="nucleotide sequence ID" value="NZ_CBCRWJ010000002.1"/>
</dbReference>
<dbReference type="EMBL" id="FPKH01000002">
    <property type="protein sequence ID" value="SFX65695.1"/>
    <property type="molecule type" value="Genomic_DNA"/>
</dbReference>
<gene>
    <name evidence="3" type="ORF">FHI69_08955</name>
    <name evidence="1" type="ORF">RB624_18410</name>
    <name evidence="2" type="ORF">SAMN03097694_2801</name>
</gene>
<sequence length="95" mass="11098">MMNDKAAKSEYWDDWQQEALAAGVSAPLAALGMEMMRTHRKNRWPKDFLGRESDGPVMIEMCLEDEAETELFFIENLYPYDAALIEKTRRRLCLH</sequence>
<evidence type="ECO:0000313" key="3">
    <source>
        <dbReference type="EMBL" id="TNC77457.1"/>
    </source>
</evidence>
<accession>A0A031GDA5</accession>
<dbReference type="GeneID" id="56945102"/>
<evidence type="ECO:0000313" key="5">
    <source>
        <dbReference type="Proteomes" id="UP000305681"/>
    </source>
</evidence>
<dbReference type="EMBL" id="JAVFKP010000004">
    <property type="protein sequence ID" value="MDQ4627868.1"/>
    <property type="molecule type" value="Genomic_DNA"/>
</dbReference>
<dbReference type="Proteomes" id="UP000182489">
    <property type="component" value="Unassembled WGS sequence"/>
</dbReference>